<evidence type="ECO:0000313" key="1">
    <source>
        <dbReference type="EMBL" id="SKD02475.1"/>
    </source>
</evidence>
<reference evidence="2" key="1">
    <citation type="submission" date="2017-02" db="EMBL/GenBank/DDBJ databases">
        <authorList>
            <person name="Varghese N."/>
            <person name="Submissions S."/>
        </authorList>
    </citation>
    <scope>NUCLEOTIDE SEQUENCE [LARGE SCALE GENOMIC DNA]</scope>
    <source>
        <strain evidence="2">DSM 18108</strain>
    </source>
</reference>
<dbReference type="PROSITE" id="PS51257">
    <property type="entry name" value="PROKAR_LIPOPROTEIN"/>
    <property type="match status" value="1"/>
</dbReference>
<protein>
    <recommendedName>
        <fullName evidence="3">Lipocalin-like domain-containing protein</fullName>
    </recommendedName>
</protein>
<dbReference type="AlphaFoldDB" id="A0A1T5NPW0"/>
<proteinExistence type="predicted"/>
<dbReference type="RefSeq" id="WP_079469712.1">
    <property type="nucleotide sequence ID" value="NZ_FUZZ01000001.1"/>
</dbReference>
<gene>
    <name evidence="1" type="ORF">SAMN05660461_2542</name>
</gene>
<evidence type="ECO:0000313" key="2">
    <source>
        <dbReference type="Proteomes" id="UP000190166"/>
    </source>
</evidence>
<keyword evidence="2" id="KW-1185">Reference proteome</keyword>
<sequence length="170" mass="18230">MRILVTAMLSAIVLLGTSCGKDKDDSRQRRFISLKLDDRVYLSENPKGTITLPNLTDENPDNDYPTMEITGQSYNGDVITFSLATASMPFKPGVYPATQKGNGLLIALNSTYYTNLTSAGSTDFKITITSIDNLTVEGTFSGTLKDASGAGGTRVTKDGAFRALISQQGQ</sequence>
<dbReference type="Proteomes" id="UP000190166">
    <property type="component" value="Unassembled WGS sequence"/>
</dbReference>
<name>A0A1T5NPW0_9BACT</name>
<evidence type="ECO:0008006" key="3">
    <source>
        <dbReference type="Google" id="ProtNLM"/>
    </source>
</evidence>
<accession>A0A1T5NPW0</accession>
<dbReference type="EMBL" id="FUZZ01000001">
    <property type="protein sequence ID" value="SKD02475.1"/>
    <property type="molecule type" value="Genomic_DNA"/>
</dbReference>
<organism evidence="1 2">
    <name type="scientific">Chitinophaga ginsengisegetis</name>
    <dbReference type="NCBI Taxonomy" id="393003"/>
    <lineage>
        <taxon>Bacteria</taxon>
        <taxon>Pseudomonadati</taxon>
        <taxon>Bacteroidota</taxon>
        <taxon>Chitinophagia</taxon>
        <taxon>Chitinophagales</taxon>
        <taxon>Chitinophagaceae</taxon>
        <taxon>Chitinophaga</taxon>
    </lineage>
</organism>